<evidence type="ECO:0000313" key="2">
    <source>
        <dbReference type="EMBL" id="RCW74398.1"/>
    </source>
</evidence>
<sequence length="145" mass="15596">MLARMETSEAALLGREWTALHRDCEASERSALWIKLGAVALTAMAVALSFDAVLTIVLVGVLWVQEAIVRTGQSRLVDRLLHVEGLLRDPMASPRAVCQLYSDWLATRPGPMGLLAEYLAAAARPTVAFPYAVLVVVLLALSAVG</sequence>
<feature type="transmembrane region" description="Helical" evidence="1">
    <location>
        <begin position="127"/>
        <end position="144"/>
    </location>
</feature>
<keyword evidence="3" id="KW-1185">Reference proteome</keyword>
<dbReference type="Proteomes" id="UP000252884">
    <property type="component" value="Unassembled WGS sequence"/>
</dbReference>
<evidence type="ECO:0000256" key="1">
    <source>
        <dbReference type="SAM" id="Phobius"/>
    </source>
</evidence>
<dbReference type="EMBL" id="QPJK01000002">
    <property type="protein sequence ID" value="RCW74398.1"/>
    <property type="molecule type" value="Genomic_DNA"/>
</dbReference>
<comment type="caution">
    <text evidence="2">The sequence shown here is derived from an EMBL/GenBank/DDBJ whole genome shotgun (WGS) entry which is preliminary data.</text>
</comment>
<accession>A0A368Y503</accession>
<feature type="transmembrane region" description="Helical" evidence="1">
    <location>
        <begin position="38"/>
        <end position="64"/>
    </location>
</feature>
<name>A0A368Y503_9BURK</name>
<evidence type="ECO:0000313" key="3">
    <source>
        <dbReference type="Proteomes" id="UP000252884"/>
    </source>
</evidence>
<reference evidence="2 3" key="1">
    <citation type="submission" date="2018-07" db="EMBL/GenBank/DDBJ databases">
        <title>Genomic Encyclopedia of Type Strains, Phase IV (KMG-IV): sequencing the most valuable type-strain genomes for metagenomic binning, comparative biology and taxonomic classification.</title>
        <authorList>
            <person name="Goeker M."/>
        </authorList>
    </citation>
    <scope>NUCLEOTIDE SEQUENCE [LARGE SCALE GENOMIC DNA]</scope>
    <source>
        <strain evidence="2 3">DSM 21634</strain>
    </source>
</reference>
<keyword evidence="1" id="KW-0472">Membrane</keyword>
<dbReference type="AlphaFoldDB" id="A0A368Y503"/>
<keyword evidence="1" id="KW-1133">Transmembrane helix</keyword>
<protein>
    <submittedName>
        <fullName evidence="2">Uncharacterized protein</fullName>
    </submittedName>
</protein>
<gene>
    <name evidence="2" type="ORF">DES41_102721</name>
</gene>
<keyword evidence="1" id="KW-0812">Transmembrane</keyword>
<proteinExistence type="predicted"/>
<organism evidence="2 3">
    <name type="scientific">Pseudorhodoferax soli</name>
    <dbReference type="NCBI Taxonomy" id="545864"/>
    <lineage>
        <taxon>Bacteria</taxon>
        <taxon>Pseudomonadati</taxon>
        <taxon>Pseudomonadota</taxon>
        <taxon>Betaproteobacteria</taxon>
        <taxon>Burkholderiales</taxon>
        <taxon>Comamonadaceae</taxon>
    </lineage>
</organism>